<dbReference type="KEGG" id="rte:GSU10_10830"/>
<keyword evidence="1" id="KW-1133">Transmembrane helix</keyword>
<dbReference type="EMBL" id="CP047186">
    <property type="protein sequence ID" value="QHC56074.1"/>
    <property type="molecule type" value="Genomic_DNA"/>
</dbReference>
<feature type="transmembrane region" description="Helical" evidence="1">
    <location>
        <begin position="247"/>
        <end position="268"/>
    </location>
</feature>
<feature type="transmembrane region" description="Helical" evidence="1">
    <location>
        <begin position="288"/>
        <end position="316"/>
    </location>
</feature>
<dbReference type="RefSeq" id="WP_132503970.1">
    <property type="nucleotide sequence ID" value="NZ_CP047186.1"/>
</dbReference>
<evidence type="ECO:0000256" key="1">
    <source>
        <dbReference type="SAM" id="Phobius"/>
    </source>
</evidence>
<keyword evidence="1" id="KW-0472">Membrane</keyword>
<name>A0AAE6V707_9MICO</name>
<protein>
    <recommendedName>
        <fullName evidence="4">FtsX-like permease family protein</fullName>
    </recommendedName>
</protein>
<dbReference type="GO" id="GO:0005886">
    <property type="term" value="C:plasma membrane"/>
    <property type="evidence" value="ECO:0007669"/>
    <property type="project" value="UniProtKB-SubCell"/>
</dbReference>
<organism evidence="2 3">
    <name type="scientific">Rathayibacter tanaceti</name>
    <dbReference type="NCBI Taxonomy" id="1671680"/>
    <lineage>
        <taxon>Bacteria</taxon>
        <taxon>Bacillati</taxon>
        <taxon>Actinomycetota</taxon>
        <taxon>Actinomycetes</taxon>
        <taxon>Micrococcales</taxon>
        <taxon>Microbacteriaceae</taxon>
        <taxon>Rathayibacter</taxon>
    </lineage>
</organism>
<evidence type="ECO:0000313" key="3">
    <source>
        <dbReference type="Proteomes" id="UP000465031"/>
    </source>
</evidence>
<proteinExistence type="predicted"/>
<dbReference type="Proteomes" id="UP000465031">
    <property type="component" value="Chromosome"/>
</dbReference>
<sequence>MSRRLRPAMVVSEAFRNVRARPWPGLLAMAAALLAAILVPTLTAVEIGALESRAAELVSAGATVLSITGADRRPLPAARCEQLREVGGVVAAGGTIATSTLHDPDGVAVSLLRVTAGYPTVVWPGPALRHDLGTSAVVGELLAARAGLHGPGALTGLAEGDPTATVQIDQVAGRSSRLPFADRAVVVTEPATGTVQECLVEADPGAGSAVAALAVSWFPADLEASAAPIAPALDGVQSLDESVSARLSLVGPPLGAVLCAMGLAAAWLARRADIALYRSLGLSSARLLLMLTVETALTSGVGLAIGLAVSTVLLPWSPLALRLAATDALAMLTLTALLPLLGAAVLPRGRGHDALRGR</sequence>
<keyword evidence="1" id="KW-0812">Transmembrane</keyword>
<feature type="transmembrane region" description="Helical" evidence="1">
    <location>
        <begin position="328"/>
        <end position="346"/>
    </location>
</feature>
<evidence type="ECO:0008006" key="4">
    <source>
        <dbReference type="Google" id="ProtNLM"/>
    </source>
</evidence>
<reference evidence="3" key="1">
    <citation type="submission" date="2019-12" db="EMBL/GenBank/DDBJ databases">
        <title>Complete and draft genome sequences of new strains and members of some known species of the genus Rathayibacter isolated from plants.</title>
        <authorList>
            <person name="Tarlachkov S.V."/>
            <person name="Starodumova I.P."/>
            <person name="Dorofeeva L.V."/>
            <person name="Prisyazhnaya N.V."/>
            <person name="Leyn S."/>
            <person name="Zlamal J."/>
            <person name="Elan M."/>
            <person name="Osterman A.L."/>
            <person name="Nadler S."/>
            <person name="Subbotin S.A."/>
            <person name="Evtushenko L.I."/>
        </authorList>
    </citation>
    <scope>NUCLEOTIDE SEQUENCE [LARGE SCALE GENOMIC DNA]</scope>
    <source>
        <strain evidence="3">VKM Ac-2761</strain>
    </source>
</reference>
<accession>A0AAE6V707</accession>
<evidence type="ECO:0000313" key="2">
    <source>
        <dbReference type="EMBL" id="QHC56074.1"/>
    </source>
</evidence>
<dbReference type="AlphaFoldDB" id="A0AAE6V707"/>
<gene>
    <name evidence="2" type="ORF">GSU10_10830</name>
</gene>